<evidence type="ECO:0008006" key="3">
    <source>
        <dbReference type="Google" id="ProtNLM"/>
    </source>
</evidence>
<organism evidence="1 2">
    <name type="scientific">Lichenibacterium ramalinae</name>
    <dbReference type="NCBI Taxonomy" id="2316527"/>
    <lineage>
        <taxon>Bacteria</taxon>
        <taxon>Pseudomonadati</taxon>
        <taxon>Pseudomonadota</taxon>
        <taxon>Alphaproteobacteria</taxon>
        <taxon>Hyphomicrobiales</taxon>
        <taxon>Lichenihabitantaceae</taxon>
        <taxon>Lichenibacterium</taxon>
    </lineage>
</organism>
<keyword evidence="2" id="KW-1185">Reference proteome</keyword>
<dbReference type="AlphaFoldDB" id="A0A4Q2R4Y8"/>
<protein>
    <recommendedName>
        <fullName evidence="3">DUF3828 domain-containing protein</fullName>
    </recommendedName>
</protein>
<dbReference type="RefSeq" id="WP_129222046.1">
    <property type="nucleotide sequence ID" value="NZ_QYBC01000034.1"/>
</dbReference>
<proteinExistence type="predicted"/>
<accession>A0A4Q2R4Y8</accession>
<reference evidence="1 2" key="2">
    <citation type="submission" date="2019-02" db="EMBL/GenBank/DDBJ databases">
        <title>'Lichenibacterium ramalinii' gen. nov. sp. nov., 'Lichenibacterium minor' gen. nov. sp. nov.</title>
        <authorList>
            <person name="Pankratov T."/>
        </authorList>
    </citation>
    <scope>NUCLEOTIDE SEQUENCE [LARGE SCALE GENOMIC DNA]</scope>
    <source>
        <strain evidence="1 2">RmlP001</strain>
    </source>
</reference>
<dbReference type="EMBL" id="QYBC01000034">
    <property type="protein sequence ID" value="RYB01595.1"/>
    <property type="molecule type" value="Genomic_DNA"/>
</dbReference>
<dbReference type="Proteomes" id="UP000289411">
    <property type="component" value="Unassembled WGS sequence"/>
</dbReference>
<reference evidence="1 2" key="1">
    <citation type="submission" date="2018-09" db="EMBL/GenBank/DDBJ databases">
        <authorList>
            <person name="Grouzdev D.S."/>
            <person name="Krutkina M.S."/>
        </authorList>
    </citation>
    <scope>NUCLEOTIDE SEQUENCE [LARGE SCALE GENOMIC DNA]</scope>
    <source>
        <strain evidence="1 2">RmlP001</strain>
    </source>
</reference>
<gene>
    <name evidence="1" type="ORF">D3272_25425</name>
</gene>
<comment type="caution">
    <text evidence="1">The sequence shown here is derived from an EMBL/GenBank/DDBJ whole genome shotgun (WGS) entry which is preliminary data.</text>
</comment>
<name>A0A4Q2R4Y8_9HYPH</name>
<evidence type="ECO:0000313" key="1">
    <source>
        <dbReference type="EMBL" id="RYB01595.1"/>
    </source>
</evidence>
<evidence type="ECO:0000313" key="2">
    <source>
        <dbReference type="Proteomes" id="UP000289411"/>
    </source>
</evidence>
<dbReference type="OrthoDB" id="7204586at2"/>
<sequence>MTGAPAPPPPEGAIAGGTRQVTGWEITGWEIAGWLVAGCLAVAAPAVAAEAPPPPPPPPLALLRRLYALYPLPPARDPPLLARPEAWLAPPLLALWRRDRAAAAAGQGVGAVDWDPVCACQDDSGLRDIRIAAAPGPAPAVAATVRFTLGGTPQTVAYRLVSTPAGWRIADIATPAVPSLAAHLRAARPRRPPG</sequence>